<name>A0A6M0ISK1_9BACT</name>
<protein>
    <recommendedName>
        <fullName evidence="3">DUF481 domain-containing protein</fullName>
    </recommendedName>
</protein>
<dbReference type="Proteomes" id="UP000477386">
    <property type="component" value="Unassembled WGS sequence"/>
</dbReference>
<evidence type="ECO:0008006" key="3">
    <source>
        <dbReference type="Google" id="ProtNLM"/>
    </source>
</evidence>
<proteinExistence type="predicted"/>
<dbReference type="AlphaFoldDB" id="A0A6M0ISK1"/>
<evidence type="ECO:0000313" key="2">
    <source>
        <dbReference type="Proteomes" id="UP000477386"/>
    </source>
</evidence>
<accession>A0A6M0ISK1</accession>
<gene>
    <name evidence="1" type="ORF">GK091_27265</name>
</gene>
<comment type="caution">
    <text evidence="1">The sequence shown here is derived from an EMBL/GenBank/DDBJ whole genome shotgun (WGS) entry which is preliminary data.</text>
</comment>
<dbReference type="EMBL" id="JAAGNZ010000006">
    <property type="protein sequence ID" value="NEU70595.1"/>
    <property type="molecule type" value="Genomic_DNA"/>
</dbReference>
<dbReference type="RefSeq" id="WP_164043909.1">
    <property type="nucleotide sequence ID" value="NZ_JAAGNZ010000006.1"/>
</dbReference>
<reference evidence="1 2" key="1">
    <citation type="submission" date="2020-02" db="EMBL/GenBank/DDBJ databases">
        <title>Draft genome sequence of two Spirosoma agri KCTC 52727 and Spirosoma terrae KCTC 52035.</title>
        <authorList>
            <person name="Rojas J."/>
            <person name="Ambika Manirajan B."/>
            <person name="Ratering S."/>
            <person name="Suarez C."/>
            <person name="Schnell S."/>
        </authorList>
    </citation>
    <scope>NUCLEOTIDE SEQUENCE [LARGE SCALE GENOMIC DNA]</scope>
    <source>
        <strain evidence="1 2">KCTC 52727</strain>
    </source>
</reference>
<evidence type="ECO:0000313" key="1">
    <source>
        <dbReference type="EMBL" id="NEU70595.1"/>
    </source>
</evidence>
<keyword evidence="2" id="KW-1185">Reference proteome</keyword>
<organism evidence="1 2">
    <name type="scientific">Spirosoma agri</name>
    <dbReference type="NCBI Taxonomy" id="1987381"/>
    <lineage>
        <taxon>Bacteria</taxon>
        <taxon>Pseudomonadati</taxon>
        <taxon>Bacteroidota</taxon>
        <taxon>Cytophagia</taxon>
        <taxon>Cytophagales</taxon>
        <taxon>Cytophagaceae</taxon>
        <taxon>Spirosoma</taxon>
    </lineage>
</organism>
<sequence>MLRQKGLTGAIAVTNNGVSLIPTFTLGKPAVFFDVAMRKNRLSFEPQLTFALKDAKPWYFIFWVRYKLLETKKFRLGTGLHPSVVFVNSPLLPTGTPATDNLTAVRYFAGELAPVYRITSKVSVGMYYLYSHGLSGGSKNTHFVSLTGNGLTNPFFGSVYMRVAPQLYLVTIDGRQGYYATATFTLTKPSFPIAFSSIINQKIQSDIPSDDFVWNVSLAYSY</sequence>